<evidence type="ECO:0000313" key="2">
    <source>
        <dbReference type="EMBL" id="GMT20636.1"/>
    </source>
</evidence>
<accession>A0AAV5VMK3</accession>
<protein>
    <recommendedName>
        <fullName evidence="4">G protein-coupled receptor</fullName>
    </recommendedName>
</protein>
<keyword evidence="3" id="KW-1185">Reference proteome</keyword>
<name>A0AAV5VMK3_9BILA</name>
<evidence type="ECO:0008006" key="4">
    <source>
        <dbReference type="Google" id="ProtNLM"/>
    </source>
</evidence>
<evidence type="ECO:0000256" key="1">
    <source>
        <dbReference type="SAM" id="SignalP"/>
    </source>
</evidence>
<sequence length="265" mass="28120">MGGGGRVVIRIRAVAFLLADALLRLLQPALEVVRLAALPAQLALDFVVVLLHHGHPTRQLIMVHALVLVDDALLPRLLILILEFVLSIDLIHSSAAPLHLVVDLALPLLTSHPLRRVLLALLQIFDEEVVRVARGGRRTERAGSAPAEDGRYRWRGAELAGGAVALALLTRAASASPADALGLVQFRAAVGFIVAAAAAGARGRHRGADSCSARRDASNAYPHEGVGRGRLHGSCGLLQVLQMRSQTHTLLLSAGRIGSAHTRAR</sequence>
<proteinExistence type="predicted"/>
<evidence type="ECO:0000313" key="3">
    <source>
        <dbReference type="Proteomes" id="UP001432322"/>
    </source>
</evidence>
<dbReference type="Proteomes" id="UP001432322">
    <property type="component" value="Unassembled WGS sequence"/>
</dbReference>
<keyword evidence="1" id="KW-0732">Signal</keyword>
<dbReference type="EMBL" id="BTSY01000003">
    <property type="protein sequence ID" value="GMT20636.1"/>
    <property type="molecule type" value="Genomic_DNA"/>
</dbReference>
<organism evidence="2 3">
    <name type="scientific">Pristionchus fissidentatus</name>
    <dbReference type="NCBI Taxonomy" id="1538716"/>
    <lineage>
        <taxon>Eukaryota</taxon>
        <taxon>Metazoa</taxon>
        <taxon>Ecdysozoa</taxon>
        <taxon>Nematoda</taxon>
        <taxon>Chromadorea</taxon>
        <taxon>Rhabditida</taxon>
        <taxon>Rhabditina</taxon>
        <taxon>Diplogasteromorpha</taxon>
        <taxon>Diplogasteroidea</taxon>
        <taxon>Neodiplogasteridae</taxon>
        <taxon>Pristionchus</taxon>
    </lineage>
</organism>
<reference evidence="2" key="1">
    <citation type="submission" date="2023-10" db="EMBL/GenBank/DDBJ databases">
        <title>Genome assembly of Pristionchus species.</title>
        <authorList>
            <person name="Yoshida K."/>
            <person name="Sommer R.J."/>
        </authorList>
    </citation>
    <scope>NUCLEOTIDE SEQUENCE</scope>
    <source>
        <strain evidence="2">RS5133</strain>
    </source>
</reference>
<comment type="caution">
    <text evidence="2">The sequence shown here is derived from an EMBL/GenBank/DDBJ whole genome shotgun (WGS) entry which is preliminary data.</text>
</comment>
<feature type="signal peptide" evidence="1">
    <location>
        <begin position="1"/>
        <end position="23"/>
    </location>
</feature>
<dbReference type="AlphaFoldDB" id="A0AAV5VMK3"/>
<feature type="chain" id="PRO_5043574092" description="G protein-coupled receptor" evidence="1">
    <location>
        <begin position="24"/>
        <end position="265"/>
    </location>
</feature>
<gene>
    <name evidence="2" type="ORF">PFISCL1PPCAC_11933</name>
</gene>
<feature type="non-terminal residue" evidence="2">
    <location>
        <position position="265"/>
    </location>
</feature>